<dbReference type="SUPFAM" id="SSF52540">
    <property type="entry name" value="P-loop containing nucleoside triphosphate hydrolases"/>
    <property type="match status" value="1"/>
</dbReference>
<dbReference type="InterPro" id="IPR027417">
    <property type="entry name" value="P-loop_NTPase"/>
</dbReference>
<gene>
    <name evidence="2" type="ORF">J1C56_25225</name>
</gene>
<dbReference type="AlphaFoldDB" id="A0A9X1D748"/>
<proteinExistence type="predicted"/>
<dbReference type="Gene3D" id="3.40.50.300">
    <property type="entry name" value="P-loop containing nucleotide triphosphate hydrolases"/>
    <property type="match status" value="1"/>
</dbReference>
<reference evidence="2" key="1">
    <citation type="journal article" date="2021" name="Microorganisms">
        <title>Phylogenomic Reconstruction and Metabolic Potential of the Genus Aminobacter.</title>
        <authorList>
            <person name="Artuso I."/>
            <person name="Turrini P."/>
            <person name="Pirolo M."/>
            <person name="Lugli G.A."/>
            <person name="Ventura M."/>
            <person name="Visca P."/>
        </authorList>
    </citation>
    <scope>NUCLEOTIDE SEQUENCE</scope>
    <source>
        <strain evidence="2">LMG 26462</strain>
    </source>
</reference>
<organism evidence="2 3">
    <name type="scientific">Aminobacter anthyllidis</name>
    <dbReference type="NCBI Taxonomy" id="1035067"/>
    <lineage>
        <taxon>Bacteria</taxon>
        <taxon>Pseudomonadati</taxon>
        <taxon>Pseudomonadota</taxon>
        <taxon>Alphaproteobacteria</taxon>
        <taxon>Hyphomicrobiales</taxon>
        <taxon>Phyllobacteriaceae</taxon>
        <taxon>Aminobacter</taxon>
    </lineage>
</organism>
<accession>A0A9X1D748</accession>
<evidence type="ECO:0000313" key="3">
    <source>
        <dbReference type="Proteomes" id="UP001138921"/>
    </source>
</evidence>
<dbReference type="Pfam" id="PF03567">
    <property type="entry name" value="Sulfotransfer_2"/>
    <property type="match status" value="1"/>
</dbReference>
<protein>
    <submittedName>
        <fullName evidence="2">Sulfotransferase family 2 domain-containing protein</fullName>
    </submittedName>
</protein>
<dbReference type="Proteomes" id="UP001138921">
    <property type="component" value="Unassembled WGS sequence"/>
</dbReference>
<dbReference type="InterPro" id="IPR005331">
    <property type="entry name" value="Sulfotransferase"/>
</dbReference>
<evidence type="ECO:0000313" key="2">
    <source>
        <dbReference type="EMBL" id="MBT1158882.1"/>
    </source>
</evidence>
<feature type="region of interest" description="Disordered" evidence="1">
    <location>
        <begin position="268"/>
        <end position="297"/>
    </location>
</feature>
<sequence length="297" mass="33460">MFESLSRHRPAGTATSQFFFASSHSARSQMPTGLRFFNATYYPVPKSGSSSVKYLLMQVAGQHEALDNPDDDVHHHLGTTLVDPFRPLHNADAKPFTIVRDPVERLLSAYFDRVVKAGLLSGDEADAGMARRLGLSLEPDLETFILNVEHYCRISADVRFHIASPRYFLGSNLFLFDRVFKLEKVDQVAAYISEIVGQAVEMPHIHVSGGRTKPSELSSAALAKALRFCRYDYAFLVDLYDPSRWGTIPRGTRRDPSTLSVYRDPARYEGHSYPRTPRNLRNFLTKRPLDPALPKAD</sequence>
<keyword evidence="3" id="KW-1185">Reference proteome</keyword>
<dbReference type="GO" id="GO:0016020">
    <property type="term" value="C:membrane"/>
    <property type="evidence" value="ECO:0007669"/>
    <property type="project" value="InterPro"/>
</dbReference>
<comment type="caution">
    <text evidence="2">The sequence shown here is derived from an EMBL/GenBank/DDBJ whole genome shotgun (WGS) entry which is preliminary data.</text>
</comment>
<dbReference type="GO" id="GO:0008146">
    <property type="term" value="F:sulfotransferase activity"/>
    <property type="evidence" value="ECO:0007669"/>
    <property type="project" value="InterPro"/>
</dbReference>
<reference evidence="2" key="2">
    <citation type="submission" date="2021-03" db="EMBL/GenBank/DDBJ databases">
        <authorList>
            <person name="Artuso I."/>
            <person name="Turrini P."/>
            <person name="Pirolo M."/>
            <person name="Lugli G.A."/>
            <person name="Ventura M."/>
            <person name="Visca P."/>
        </authorList>
    </citation>
    <scope>NUCLEOTIDE SEQUENCE</scope>
    <source>
        <strain evidence="2">LMG 26462</strain>
    </source>
</reference>
<dbReference type="RefSeq" id="WP_214392755.1">
    <property type="nucleotide sequence ID" value="NZ_JAFLWW010000009.1"/>
</dbReference>
<evidence type="ECO:0000256" key="1">
    <source>
        <dbReference type="SAM" id="MobiDB-lite"/>
    </source>
</evidence>
<dbReference type="EMBL" id="JAFLWW010000009">
    <property type="protein sequence ID" value="MBT1158882.1"/>
    <property type="molecule type" value="Genomic_DNA"/>
</dbReference>
<name>A0A9X1D748_9HYPH</name>